<evidence type="ECO:0000313" key="2">
    <source>
        <dbReference type="EMBL" id="KKN52499.1"/>
    </source>
</evidence>
<feature type="region of interest" description="Disordered" evidence="1">
    <location>
        <begin position="1"/>
        <end position="43"/>
    </location>
</feature>
<accession>A0A0F9RC44</accession>
<dbReference type="AlphaFoldDB" id="A0A0F9RC44"/>
<reference evidence="2" key="1">
    <citation type="journal article" date="2015" name="Nature">
        <title>Complex archaea that bridge the gap between prokaryotes and eukaryotes.</title>
        <authorList>
            <person name="Spang A."/>
            <person name="Saw J.H."/>
            <person name="Jorgensen S.L."/>
            <person name="Zaremba-Niedzwiedzka K."/>
            <person name="Martijn J."/>
            <person name="Lind A.E."/>
            <person name="van Eijk R."/>
            <person name="Schleper C."/>
            <person name="Guy L."/>
            <person name="Ettema T.J."/>
        </authorList>
    </citation>
    <scope>NUCLEOTIDE SEQUENCE</scope>
</reference>
<evidence type="ECO:0000256" key="1">
    <source>
        <dbReference type="SAM" id="MobiDB-lite"/>
    </source>
</evidence>
<feature type="compositionally biased region" description="Low complexity" evidence="1">
    <location>
        <begin position="8"/>
        <end position="29"/>
    </location>
</feature>
<gene>
    <name evidence="2" type="ORF">LCGC14_0611880</name>
</gene>
<feature type="compositionally biased region" description="Basic and acidic residues" evidence="1">
    <location>
        <begin position="30"/>
        <end position="43"/>
    </location>
</feature>
<proteinExistence type="predicted"/>
<protein>
    <submittedName>
        <fullName evidence="2">Uncharacterized protein</fullName>
    </submittedName>
</protein>
<comment type="caution">
    <text evidence="2">The sequence shown here is derived from an EMBL/GenBank/DDBJ whole genome shotgun (WGS) entry which is preliminary data.</text>
</comment>
<organism evidence="2">
    <name type="scientific">marine sediment metagenome</name>
    <dbReference type="NCBI Taxonomy" id="412755"/>
    <lineage>
        <taxon>unclassified sequences</taxon>
        <taxon>metagenomes</taxon>
        <taxon>ecological metagenomes</taxon>
    </lineage>
</organism>
<name>A0A0F9RC44_9ZZZZ</name>
<sequence>MADEATETTETTETTEVTETTETKPVVETAETKPNGETDDWRGAIQDEKLRDHAGKFTSVLDLVGKHFELRQSLSTAIQPLGKEPTEDQVTDYRKKMGIPETNEGYEFAVPEGHEPTDGDKAFQTSAAAAFHGLNISTEQAKGISEWWNEMATATLQAQIDDDKAYADETTAALKKEWPGQEFERNKAIADRAAVKIFKEEIDEIRKLETKDGRFILDHPAIIKMLAGYGREMEEGRLGNIMTDGELNDNDAQINAIQKKIEEATNSGDRELANRLYQEEQELYRKAFGASSVVGAEGRVV</sequence>
<dbReference type="EMBL" id="LAZR01001016">
    <property type="protein sequence ID" value="KKN52499.1"/>
    <property type="molecule type" value="Genomic_DNA"/>
</dbReference>